<dbReference type="RefSeq" id="WP_146313526.1">
    <property type="nucleotide sequence ID" value="NZ_VOHE01000009.1"/>
</dbReference>
<keyword evidence="4" id="KW-1185">Reference proteome</keyword>
<dbReference type="AlphaFoldDB" id="A0A5C5TUJ9"/>
<dbReference type="Pfam" id="PF08668">
    <property type="entry name" value="HDOD"/>
    <property type="match status" value="1"/>
</dbReference>
<evidence type="ECO:0000313" key="4">
    <source>
        <dbReference type="Proteomes" id="UP000315949"/>
    </source>
</evidence>
<gene>
    <name evidence="3" type="ORF">FQY79_13625</name>
</gene>
<feature type="domain" description="HDOD" evidence="2">
    <location>
        <begin position="117"/>
        <end position="309"/>
    </location>
</feature>
<sequence length="347" mass="35283">MSWVVILAVAAALASGGWLLARMRRGRARLAPVAGGAPASAPGEAAAADGEGAPAGAADDPGPAMLPAERAILEQLCGRAAASARPAPPGGDGDLQAAAEAAAVETLAGIRAHPRYVPRRPQLLPQLTRAINDPGASAQSIAAILAQDPALAGNLLRVANSAMYARRGGPVEHLERAVALLGTDGLRRTAMAALLQPVIADDGSLFARCATLLWRHTLQSAGFALQPAPGVARDDLHSAQLLALVCGLGAVVVVQVMRDSWGKGGAGVPGVDTMVSLLDAWSMRCARAISADWGLSERVRQAMDQLADDLPDDALGPLARRVRMGRALAAGQMLDTDGPAPGGAGQA</sequence>
<dbReference type="Proteomes" id="UP000315949">
    <property type="component" value="Unassembled WGS sequence"/>
</dbReference>
<name>A0A5C5TUJ9_9GAMM</name>
<dbReference type="Gene3D" id="1.10.3210.10">
    <property type="entry name" value="Hypothetical protein af1432"/>
    <property type="match status" value="1"/>
</dbReference>
<proteinExistence type="predicted"/>
<dbReference type="PANTHER" id="PTHR33525">
    <property type="match status" value="1"/>
</dbReference>
<dbReference type="OrthoDB" id="8770724at2"/>
<dbReference type="SUPFAM" id="SSF109604">
    <property type="entry name" value="HD-domain/PDEase-like"/>
    <property type="match status" value="1"/>
</dbReference>
<evidence type="ECO:0000259" key="2">
    <source>
        <dbReference type="PROSITE" id="PS51833"/>
    </source>
</evidence>
<dbReference type="InterPro" id="IPR052340">
    <property type="entry name" value="RNase_Y/CdgJ"/>
</dbReference>
<dbReference type="EMBL" id="VOHE01000009">
    <property type="protein sequence ID" value="TWT17219.1"/>
    <property type="molecule type" value="Genomic_DNA"/>
</dbReference>
<evidence type="ECO:0000256" key="1">
    <source>
        <dbReference type="SAM" id="MobiDB-lite"/>
    </source>
</evidence>
<dbReference type="PROSITE" id="PS51833">
    <property type="entry name" value="HDOD"/>
    <property type="match status" value="1"/>
</dbReference>
<accession>A0A5C5TUJ9</accession>
<protein>
    <submittedName>
        <fullName evidence="3">HDOD domain-containing protein</fullName>
    </submittedName>
</protein>
<evidence type="ECO:0000313" key="3">
    <source>
        <dbReference type="EMBL" id="TWT17219.1"/>
    </source>
</evidence>
<reference evidence="3 4" key="1">
    <citation type="submission" date="2019-07" db="EMBL/GenBank/DDBJ databases">
        <title>Luteimonas sp. YD-1 nov., isolated from acidic soil.</title>
        <authorList>
            <person name="Zhou J."/>
        </authorList>
    </citation>
    <scope>NUCLEOTIDE SEQUENCE [LARGE SCALE GENOMIC DNA]</scope>
    <source>
        <strain evidence="3 4">YD-1</strain>
    </source>
</reference>
<dbReference type="InterPro" id="IPR013976">
    <property type="entry name" value="HDOD"/>
</dbReference>
<organism evidence="3 4">
    <name type="scientific">Luteimonas wenzhouensis</name>
    <dbReference type="NCBI Taxonomy" id="2599615"/>
    <lineage>
        <taxon>Bacteria</taxon>
        <taxon>Pseudomonadati</taxon>
        <taxon>Pseudomonadota</taxon>
        <taxon>Gammaproteobacteria</taxon>
        <taxon>Lysobacterales</taxon>
        <taxon>Lysobacteraceae</taxon>
        <taxon>Luteimonas</taxon>
    </lineage>
</organism>
<comment type="caution">
    <text evidence="3">The sequence shown here is derived from an EMBL/GenBank/DDBJ whole genome shotgun (WGS) entry which is preliminary data.</text>
</comment>
<feature type="region of interest" description="Disordered" evidence="1">
    <location>
        <begin position="33"/>
        <end position="64"/>
    </location>
</feature>
<dbReference type="PANTHER" id="PTHR33525:SF6">
    <property type="entry name" value="HDOD DOMAIN-CONTAINING PROTEIN"/>
    <property type="match status" value="1"/>
</dbReference>